<evidence type="ECO:0000313" key="4">
    <source>
        <dbReference type="Proteomes" id="UP000244896"/>
    </source>
</evidence>
<protein>
    <submittedName>
        <fullName evidence="3">Transporter</fullName>
    </submittedName>
</protein>
<dbReference type="Proteomes" id="UP000244896">
    <property type="component" value="Chromosome"/>
</dbReference>
<evidence type="ECO:0000256" key="1">
    <source>
        <dbReference type="ARBA" id="ARBA00007613"/>
    </source>
</evidence>
<name>A0A2U8E510_9BACT</name>
<dbReference type="PROSITE" id="PS51257">
    <property type="entry name" value="PROKAR_LIPOPROTEIN"/>
    <property type="match status" value="1"/>
</dbReference>
<sequence length="443" mass="48763">MKSLVFSHPFRYILSPALLLAISSIACSLYAQDAPPAKLTESSVAALSLDDLVNEITLNNPERRLYIEELDASRVSARVAGRWSEPELGVDAGYKRLKDSSGTNVGDGMIWSVSITQTFEWPGRLSLRKAIASRQVELAKLGISRFENALASRARILAFGLYAANEKANAIREVSERFTSLKETFLARDPAGITPLLDTRAIEASELALRRRATEADLAVQAALVEINQLRGVPIDAPLRVKAKRFSFDDAPSTQSLLVAARENNFDYRMRQVELEQQGFAVKLARNERYPSVSVGPYISRDNIGDRETIVGLTMSVPLPVTGTRRAAVDIARVRQRQAEAAALVAQRELERDVVTAAQIFTAKLTEARQWTSDAAKKFSEAAELADRHYRMGAVTITAYIELQNSYLDAVEALLSTQTEALESGLKLQELTGINLNPVEVAQ</sequence>
<dbReference type="RefSeq" id="WP_108825455.1">
    <property type="nucleotide sequence ID" value="NZ_CP023004.1"/>
</dbReference>
<keyword evidence="4" id="KW-1185">Reference proteome</keyword>
<dbReference type="PANTHER" id="PTHR30203:SF24">
    <property type="entry name" value="BLR4935 PROTEIN"/>
    <property type="match status" value="1"/>
</dbReference>
<dbReference type="InterPro" id="IPR010131">
    <property type="entry name" value="MdtP/NodT-like"/>
</dbReference>
<gene>
    <name evidence="3" type="ORF">CKA38_10640</name>
</gene>
<evidence type="ECO:0000313" key="3">
    <source>
        <dbReference type="EMBL" id="AWI09644.1"/>
    </source>
</evidence>
<proteinExistence type="inferred from homology"/>
<organism evidence="3 4">
    <name type="scientific">Ereboglobus luteus</name>
    <dbReference type="NCBI Taxonomy" id="1796921"/>
    <lineage>
        <taxon>Bacteria</taxon>
        <taxon>Pseudomonadati</taxon>
        <taxon>Verrucomicrobiota</taxon>
        <taxon>Opitutia</taxon>
        <taxon>Opitutales</taxon>
        <taxon>Opitutaceae</taxon>
        <taxon>Ereboglobus</taxon>
    </lineage>
</organism>
<dbReference type="PANTHER" id="PTHR30203">
    <property type="entry name" value="OUTER MEMBRANE CATION EFFLUX PROTEIN"/>
    <property type="match status" value="1"/>
</dbReference>
<dbReference type="InterPro" id="IPR003423">
    <property type="entry name" value="OMP_efflux"/>
</dbReference>
<accession>A0A2U8E510</accession>
<dbReference type="Pfam" id="PF02321">
    <property type="entry name" value="OEP"/>
    <property type="match status" value="1"/>
</dbReference>
<keyword evidence="2" id="KW-0732">Signal</keyword>
<reference evidence="3 4" key="1">
    <citation type="journal article" date="2018" name="Syst. Appl. Microbiol.">
        <title>Ereboglobus luteus gen. nov. sp. nov. from cockroach guts, and new insights into the oxygen relationship of the genera Opitutus and Didymococcus (Verrucomicrobia: Opitutaceae).</title>
        <authorList>
            <person name="Tegtmeier D."/>
            <person name="Belitz A."/>
            <person name="Radek R."/>
            <person name="Heimerl T."/>
            <person name="Brune A."/>
        </authorList>
    </citation>
    <scope>NUCLEOTIDE SEQUENCE [LARGE SCALE GENOMIC DNA]</scope>
    <source>
        <strain evidence="3 4">Ho45</strain>
    </source>
</reference>
<feature type="signal peptide" evidence="2">
    <location>
        <begin position="1"/>
        <end position="31"/>
    </location>
</feature>
<feature type="chain" id="PRO_5016081324" evidence="2">
    <location>
        <begin position="32"/>
        <end position="443"/>
    </location>
</feature>
<dbReference type="GO" id="GO:0015562">
    <property type="term" value="F:efflux transmembrane transporter activity"/>
    <property type="evidence" value="ECO:0007669"/>
    <property type="project" value="InterPro"/>
</dbReference>
<comment type="similarity">
    <text evidence="1">Belongs to the outer membrane factor (OMF) (TC 1.B.17) family.</text>
</comment>
<dbReference type="SUPFAM" id="SSF56954">
    <property type="entry name" value="Outer membrane efflux proteins (OEP)"/>
    <property type="match status" value="1"/>
</dbReference>
<evidence type="ECO:0000256" key="2">
    <source>
        <dbReference type="SAM" id="SignalP"/>
    </source>
</evidence>
<dbReference type="EMBL" id="CP023004">
    <property type="protein sequence ID" value="AWI09644.1"/>
    <property type="molecule type" value="Genomic_DNA"/>
</dbReference>
<dbReference type="AlphaFoldDB" id="A0A2U8E510"/>
<dbReference type="KEGG" id="elut:CKA38_10640"/>
<dbReference type="Gene3D" id="1.20.1600.10">
    <property type="entry name" value="Outer membrane efflux proteins (OEP)"/>
    <property type="match status" value="1"/>
</dbReference>
<dbReference type="OrthoDB" id="180990at2"/>